<accession>A0AAD1RL68</accession>
<organism evidence="2 3">
    <name type="scientific">Pelobates cultripes</name>
    <name type="common">Western spadefoot toad</name>
    <dbReference type="NCBI Taxonomy" id="61616"/>
    <lineage>
        <taxon>Eukaryota</taxon>
        <taxon>Metazoa</taxon>
        <taxon>Chordata</taxon>
        <taxon>Craniata</taxon>
        <taxon>Vertebrata</taxon>
        <taxon>Euteleostomi</taxon>
        <taxon>Amphibia</taxon>
        <taxon>Batrachia</taxon>
        <taxon>Anura</taxon>
        <taxon>Pelobatoidea</taxon>
        <taxon>Pelobatidae</taxon>
        <taxon>Pelobates</taxon>
    </lineage>
</organism>
<feature type="region of interest" description="Disordered" evidence="1">
    <location>
        <begin position="1"/>
        <end position="81"/>
    </location>
</feature>
<name>A0AAD1RL68_PELCU</name>
<dbReference type="AlphaFoldDB" id="A0AAD1RL68"/>
<gene>
    <name evidence="2" type="ORF">PECUL_23A004249</name>
</gene>
<keyword evidence="3" id="KW-1185">Reference proteome</keyword>
<sequence length="81" mass="9321">MPAKRNRSYKPDTAHVGRDIGEMLQRPTHSGPEWQQTNMDPPQHQNQSSRAQQPVLTPRLTSHRLLTPTTKRNLKDLLTDI</sequence>
<protein>
    <submittedName>
        <fullName evidence="2">Uncharacterized protein</fullName>
    </submittedName>
</protein>
<feature type="compositionally biased region" description="Basic and acidic residues" evidence="1">
    <location>
        <begin position="9"/>
        <end position="21"/>
    </location>
</feature>
<reference evidence="2" key="1">
    <citation type="submission" date="2022-03" db="EMBL/GenBank/DDBJ databases">
        <authorList>
            <person name="Alioto T."/>
            <person name="Alioto T."/>
            <person name="Gomez Garrido J."/>
        </authorList>
    </citation>
    <scope>NUCLEOTIDE SEQUENCE</scope>
</reference>
<dbReference type="EMBL" id="OW240914">
    <property type="protein sequence ID" value="CAH2273722.1"/>
    <property type="molecule type" value="Genomic_DNA"/>
</dbReference>
<dbReference type="Proteomes" id="UP001295444">
    <property type="component" value="Chromosome 03"/>
</dbReference>
<evidence type="ECO:0000256" key="1">
    <source>
        <dbReference type="SAM" id="MobiDB-lite"/>
    </source>
</evidence>
<feature type="compositionally biased region" description="Polar residues" evidence="1">
    <location>
        <begin position="33"/>
        <end position="55"/>
    </location>
</feature>
<evidence type="ECO:0000313" key="2">
    <source>
        <dbReference type="EMBL" id="CAH2273722.1"/>
    </source>
</evidence>
<evidence type="ECO:0000313" key="3">
    <source>
        <dbReference type="Proteomes" id="UP001295444"/>
    </source>
</evidence>
<proteinExistence type="predicted"/>